<name>A0AAE9A4M0_CAEBR</name>
<dbReference type="PANTHER" id="PTHR23015:SF4">
    <property type="entry name" value="DUF38 DOMAIN-CONTAINING PROTEIN-RELATED"/>
    <property type="match status" value="1"/>
</dbReference>
<evidence type="ECO:0000313" key="2">
    <source>
        <dbReference type="EMBL" id="ULT91387.1"/>
    </source>
</evidence>
<evidence type="ECO:0000259" key="1">
    <source>
        <dbReference type="Pfam" id="PF01827"/>
    </source>
</evidence>
<reference evidence="2 3" key="1">
    <citation type="submission" date="2022-02" db="EMBL/GenBank/DDBJ databases">
        <title>Chromosome-level reference genomes for two strains of Caenorhabditis briggsae: an improved platform for comparative genomics.</title>
        <authorList>
            <person name="Stevens L."/>
            <person name="Andersen E.C."/>
        </authorList>
    </citation>
    <scope>NUCLEOTIDE SEQUENCE [LARGE SCALE GENOMIC DNA]</scope>
    <source>
        <strain evidence="2">QX1410_ONT</strain>
        <tissue evidence="2">Whole-organism</tissue>
    </source>
</reference>
<dbReference type="PANTHER" id="PTHR23015">
    <property type="entry name" value="UNCHARACTERIZED C.ELEGANS PROTEIN"/>
    <property type="match status" value="1"/>
</dbReference>
<accession>A0AAE9A4M0</accession>
<dbReference type="InterPro" id="IPR002900">
    <property type="entry name" value="DUF38/FTH_CAE_spp"/>
</dbReference>
<sequence>MSSEKLLNEMPVVLSAVMDHLDFRSIMMMRKVCHDFRVFIDKVVPSSSKTKILLTVRPYDVELILEDSETEVVCEKAHSEFLNQLHNNLVGRKYPLKVANMRFLIRHQHEIMSILPYMNSEKLERISIFHAQELERPMLKLDKVVVKQT</sequence>
<dbReference type="InterPro" id="IPR040161">
    <property type="entry name" value="FB224"/>
</dbReference>
<dbReference type="Proteomes" id="UP000827892">
    <property type="component" value="Chromosome V"/>
</dbReference>
<dbReference type="EMBL" id="CP090895">
    <property type="protein sequence ID" value="ULT91387.1"/>
    <property type="molecule type" value="Genomic_DNA"/>
</dbReference>
<dbReference type="AlphaFoldDB" id="A0AAE9A4M0"/>
<dbReference type="Pfam" id="PF01827">
    <property type="entry name" value="FTH"/>
    <property type="match status" value="1"/>
</dbReference>
<gene>
    <name evidence="2" type="ORF">L3Y34_009175</name>
</gene>
<feature type="domain" description="DUF38" evidence="1">
    <location>
        <begin position="81"/>
        <end position="134"/>
    </location>
</feature>
<organism evidence="2 3">
    <name type="scientific">Caenorhabditis briggsae</name>
    <dbReference type="NCBI Taxonomy" id="6238"/>
    <lineage>
        <taxon>Eukaryota</taxon>
        <taxon>Metazoa</taxon>
        <taxon>Ecdysozoa</taxon>
        <taxon>Nematoda</taxon>
        <taxon>Chromadorea</taxon>
        <taxon>Rhabditida</taxon>
        <taxon>Rhabditina</taxon>
        <taxon>Rhabditomorpha</taxon>
        <taxon>Rhabditoidea</taxon>
        <taxon>Rhabditidae</taxon>
        <taxon>Peloderinae</taxon>
        <taxon>Caenorhabditis</taxon>
    </lineage>
</organism>
<evidence type="ECO:0000313" key="3">
    <source>
        <dbReference type="Proteomes" id="UP000827892"/>
    </source>
</evidence>
<proteinExistence type="predicted"/>
<protein>
    <recommendedName>
        <fullName evidence="1">DUF38 domain-containing protein</fullName>
    </recommendedName>
</protein>